<name>A0A9P4PXC1_9PLEO</name>
<dbReference type="Proteomes" id="UP000799764">
    <property type="component" value="Unassembled WGS sequence"/>
</dbReference>
<dbReference type="PANTHER" id="PTHR44942">
    <property type="entry name" value="METHYLTRANSF_11 DOMAIN-CONTAINING PROTEIN"/>
    <property type="match status" value="1"/>
</dbReference>
<dbReference type="InterPro" id="IPR029063">
    <property type="entry name" value="SAM-dependent_MTases_sf"/>
</dbReference>
<evidence type="ECO:0000259" key="3">
    <source>
        <dbReference type="Pfam" id="PF13649"/>
    </source>
</evidence>
<comment type="caution">
    <text evidence="4">The sequence shown here is derived from an EMBL/GenBank/DDBJ whole genome shotgun (WGS) entry which is preliminary data.</text>
</comment>
<dbReference type="CDD" id="cd02440">
    <property type="entry name" value="AdoMet_MTases"/>
    <property type="match status" value="1"/>
</dbReference>
<sequence>MSAKDTSNFFTTEIERSQYWEDYLTARPDYAQSDFYASLLQYHCSHQGQSLPDPRQSVAHDVGTGPGQVAAVLSGHFDAIVASDLNESHLAIAQKRLARSLDSAALARVAFERLAAEDIHLTHEPASAAFVAVGEAMPLLDHAKALRSWATVLRPGGTLAIWFYGRPHFAAAEGYDAAACQRIYDKIADAMFAKHIKNGSGPAHKAGWKRATDCMSSFLDNVDLDPEQWADVQRWKWNSDCDMSFYGPDACDFDVEVVSCIRSEERVDVLGEPGFWGKSWTVDDWKLFLKMNLPAFRQEDVTPDIGRSWAELEKEMGGYGARHGVRWPVVAILATKT</sequence>
<keyword evidence="5" id="KW-1185">Reference proteome</keyword>
<dbReference type="EMBL" id="MU001493">
    <property type="protein sequence ID" value="KAF2450614.1"/>
    <property type="molecule type" value="Genomic_DNA"/>
</dbReference>
<reference evidence="4" key="1">
    <citation type="journal article" date="2020" name="Stud. Mycol.">
        <title>101 Dothideomycetes genomes: a test case for predicting lifestyles and emergence of pathogens.</title>
        <authorList>
            <person name="Haridas S."/>
            <person name="Albert R."/>
            <person name="Binder M."/>
            <person name="Bloem J."/>
            <person name="Labutti K."/>
            <person name="Salamov A."/>
            <person name="Andreopoulos B."/>
            <person name="Baker S."/>
            <person name="Barry K."/>
            <person name="Bills G."/>
            <person name="Bluhm B."/>
            <person name="Cannon C."/>
            <person name="Castanera R."/>
            <person name="Culley D."/>
            <person name="Daum C."/>
            <person name="Ezra D."/>
            <person name="Gonzalez J."/>
            <person name="Henrissat B."/>
            <person name="Kuo A."/>
            <person name="Liang C."/>
            <person name="Lipzen A."/>
            <person name="Lutzoni F."/>
            <person name="Magnuson J."/>
            <person name="Mondo S."/>
            <person name="Nolan M."/>
            <person name="Ohm R."/>
            <person name="Pangilinan J."/>
            <person name="Park H.-J."/>
            <person name="Ramirez L."/>
            <person name="Alfaro M."/>
            <person name="Sun H."/>
            <person name="Tritt A."/>
            <person name="Yoshinaga Y."/>
            <person name="Zwiers L.-H."/>
            <person name="Turgeon B."/>
            <person name="Goodwin S."/>
            <person name="Spatafora J."/>
            <person name="Crous P."/>
            <person name="Grigoriev I."/>
        </authorList>
    </citation>
    <scope>NUCLEOTIDE SEQUENCE</scope>
    <source>
        <strain evidence="4">CBS 690.94</strain>
    </source>
</reference>
<organism evidence="4 5">
    <name type="scientific">Karstenula rhodostoma CBS 690.94</name>
    <dbReference type="NCBI Taxonomy" id="1392251"/>
    <lineage>
        <taxon>Eukaryota</taxon>
        <taxon>Fungi</taxon>
        <taxon>Dikarya</taxon>
        <taxon>Ascomycota</taxon>
        <taxon>Pezizomycotina</taxon>
        <taxon>Dothideomycetes</taxon>
        <taxon>Pleosporomycetidae</taxon>
        <taxon>Pleosporales</taxon>
        <taxon>Massarineae</taxon>
        <taxon>Didymosphaeriaceae</taxon>
        <taxon>Karstenula</taxon>
    </lineage>
</organism>
<dbReference type="GO" id="GO:0008168">
    <property type="term" value="F:methyltransferase activity"/>
    <property type="evidence" value="ECO:0007669"/>
    <property type="project" value="UniProtKB-KW"/>
</dbReference>
<evidence type="ECO:0000313" key="5">
    <source>
        <dbReference type="Proteomes" id="UP000799764"/>
    </source>
</evidence>
<accession>A0A9P4PXC1</accession>
<keyword evidence="2" id="KW-0808">Transferase</keyword>
<dbReference type="Gene3D" id="3.40.50.150">
    <property type="entry name" value="Vaccinia Virus protein VP39"/>
    <property type="match status" value="1"/>
</dbReference>
<keyword evidence="1" id="KW-0489">Methyltransferase</keyword>
<dbReference type="OrthoDB" id="10027013at2759"/>
<gene>
    <name evidence="4" type="ORF">P171DRAFT_516456</name>
</gene>
<dbReference type="GO" id="GO:0032259">
    <property type="term" value="P:methylation"/>
    <property type="evidence" value="ECO:0007669"/>
    <property type="project" value="UniProtKB-KW"/>
</dbReference>
<dbReference type="SUPFAM" id="SSF53335">
    <property type="entry name" value="S-adenosyl-L-methionine-dependent methyltransferases"/>
    <property type="match status" value="1"/>
</dbReference>
<dbReference type="AlphaFoldDB" id="A0A9P4PXC1"/>
<dbReference type="InterPro" id="IPR041698">
    <property type="entry name" value="Methyltransf_25"/>
</dbReference>
<evidence type="ECO:0000313" key="4">
    <source>
        <dbReference type="EMBL" id="KAF2450614.1"/>
    </source>
</evidence>
<feature type="domain" description="Methyltransferase" evidence="3">
    <location>
        <begin position="61"/>
        <end position="157"/>
    </location>
</feature>
<proteinExistence type="predicted"/>
<dbReference type="PANTHER" id="PTHR44942:SF4">
    <property type="entry name" value="METHYLTRANSFERASE TYPE 11 DOMAIN-CONTAINING PROTEIN"/>
    <property type="match status" value="1"/>
</dbReference>
<protein>
    <recommendedName>
        <fullName evidence="3">Methyltransferase domain-containing protein</fullName>
    </recommendedName>
</protein>
<evidence type="ECO:0000256" key="2">
    <source>
        <dbReference type="ARBA" id="ARBA00022679"/>
    </source>
</evidence>
<evidence type="ECO:0000256" key="1">
    <source>
        <dbReference type="ARBA" id="ARBA00022603"/>
    </source>
</evidence>
<dbReference type="Pfam" id="PF13649">
    <property type="entry name" value="Methyltransf_25"/>
    <property type="match status" value="1"/>
</dbReference>
<dbReference type="InterPro" id="IPR051052">
    <property type="entry name" value="Diverse_substrate_MTase"/>
</dbReference>